<dbReference type="OrthoDB" id="5372493at2"/>
<evidence type="ECO:0000259" key="2">
    <source>
        <dbReference type="Pfam" id="PF18481"/>
    </source>
</evidence>
<sequence>MPEIIQRGFVSSDRLEFNEHNVALLKKAQKHICYLLDNGYGIDKTIEFVGNHFLFSARQRMALKRSLSSFQDIQRRKNHKLAAGYEKSTIHIDGLNTIITLEVALSNSTLLRCMDGTLRDLAGLRGTYKLIDKTDFAIELIGEKLNNMKITKTVIYLDSPVSNTGRLKSKILDILNKYDFETKVLLVPNADVVLNKLDHVVTSDGIILNTCGSWINLVYEIVDEKLPNTAFIDFTFDHI</sequence>
<dbReference type="AlphaFoldDB" id="A0A1V4IHB2"/>
<dbReference type="InterPro" id="IPR041652">
    <property type="entry name" value="DUF5616"/>
</dbReference>
<dbReference type="Proteomes" id="UP000265930">
    <property type="component" value="Unassembled WGS sequence"/>
</dbReference>
<name>A0A1V4IHB2_9CLOT</name>
<dbReference type="RefSeq" id="WP_079441213.1">
    <property type="nucleotide sequence ID" value="NZ_MZGT01000054.1"/>
</dbReference>
<evidence type="ECO:0000313" key="4">
    <source>
        <dbReference type="EMBL" id="RII33409.1"/>
    </source>
</evidence>
<dbReference type="STRING" id="225345.CLCHR_35430"/>
<organism evidence="3 5">
    <name type="scientific">Clostridium chromiireducens</name>
    <dbReference type="NCBI Taxonomy" id="225345"/>
    <lineage>
        <taxon>Bacteria</taxon>
        <taxon>Bacillati</taxon>
        <taxon>Bacillota</taxon>
        <taxon>Clostridia</taxon>
        <taxon>Eubacteriales</taxon>
        <taxon>Clostridiaceae</taxon>
        <taxon>Clostridium</taxon>
    </lineage>
</organism>
<dbReference type="PANTHER" id="PTHR42252:SF1">
    <property type="entry name" value="DUF434 DOMAIN-CONTAINING PROTEIN"/>
    <property type="match status" value="1"/>
</dbReference>
<dbReference type="EMBL" id="MZGT01000054">
    <property type="protein sequence ID" value="OPJ59309.1"/>
    <property type="molecule type" value="Genomic_DNA"/>
</dbReference>
<dbReference type="PANTHER" id="PTHR42252">
    <property type="entry name" value="DUF5616 DOMAIN-CONTAINING PROTEIN"/>
    <property type="match status" value="1"/>
</dbReference>
<protein>
    <submittedName>
        <fullName evidence="4">DUF434 domain-containing protein</fullName>
    </submittedName>
</protein>
<evidence type="ECO:0000313" key="6">
    <source>
        <dbReference type="Proteomes" id="UP000265930"/>
    </source>
</evidence>
<reference evidence="4 6" key="2">
    <citation type="submission" date="2018-08" db="EMBL/GenBank/DDBJ databases">
        <title>Genome of Clostridium chromiireducens C1, DSM12136.</title>
        <authorList>
            <person name="Xing M."/>
            <person name="Wei Y."/>
            <person name="Ang E.L."/>
            <person name="Zhao H."/>
            <person name="Zhang Y."/>
        </authorList>
    </citation>
    <scope>NUCLEOTIDE SEQUENCE [LARGE SCALE GENOMIC DNA]</scope>
    <source>
        <strain evidence="4 6">C1</strain>
    </source>
</reference>
<proteinExistence type="predicted"/>
<feature type="domain" description="DUF5616" evidence="2">
    <location>
        <begin position="85"/>
        <end position="218"/>
    </location>
</feature>
<gene>
    <name evidence="3" type="ORF">CLCHR_35430</name>
    <name evidence="4" type="ORF">D2A34_16815</name>
</gene>
<dbReference type="EMBL" id="QXDJ01000004">
    <property type="protein sequence ID" value="RII33409.1"/>
    <property type="molecule type" value="Genomic_DNA"/>
</dbReference>
<evidence type="ECO:0000313" key="3">
    <source>
        <dbReference type="EMBL" id="OPJ59309.1"/>
    </source>
</evidence>
<evidence type="ECO:0000313" key="5">
    <source>
        <dbReference type="Proteomes" id="UP000191056"/>
    </source>
</evidence>
<accession>A0A1V4IHB2</accession>
<keyword evidence="5" id="KW-1185">Reference proteome</keyword>
<dbReference type="Proteomes" id="UP000191056">
    <property type="component" value="Unassembled WGS sequence"/>
</dbReference>
<feature type="domain" description="DUF434" evidence="1">
    <location>
        <begin position="25"/>
        <end position="78"/>
    </location>
</feature>
<dbReference type="Pfam" id="PF18481">
    <property type="entry name" value="DUF5616"/>
    <property type="match status" value="1"/>
</dbReference>
<reference evidence="3 5" key="1">
    <citation type="submission" date="2017-03" db="EMBL/GenBank/DDBJ databases">
        <title>Genome sequence of Clostridium chromiireducens DSM 23318.</title>
        <authorList>
            <person name="Poehlein A."/>
            <person name="Daniel R."/>
        </authorList>
    </citation>
    <scope>NUCLEOTIDE SEQUENCE [LARGE SCALE GENOMIC DNA]</scope>
    <source>
        <strain evidence="3 5">DSM 23318</strain>
    </source>
</reference>
<comment type="caution">
    <text evidence="3">The sequence shown here is derived from an EMBL/GenBank/DDBJ whole genome shotgun (WGS) entry which is preliminary data.</text>
</comment>
<dbReference type="Pfam" id="PF04256">
    <property type="entry name" value="DUF434"/>
    <property type="match status" value="1"/>
</dbReference>
<dbReference type="InterPro" id="IPR007368">
    <property type="entry name" value="DUF434"/>
</dbReference>
<evidence type="ECO:0000259" key="1">
    <source>
        <dbReference type="Pfam" id="PF04256"/>
    </source>
</evidence>